<dbReference type="AlphaFoldDB" id="A0A9J6A7H0"/>
<sequence length="242" mass="28835">MACYVTRTLHFCRRTRLDTTLVRARVRVEFGQSDPDTLTRAEKKIWGKGDQFPATSSERRRSYTKLEKVQRRRKRRSFFLKKLFLALFCTWKHLIQSLAFAVLISQLIPSIARMNKKEEIAWRQRSRTLWLKEGDRNTKYFHRIANAHKRYNNIDQLEVEGEITQDTKKIEKEVIDFYQRLYTETSRWRPTSNIPNCPAISLEEKESLQRNFEEDEVLRCLKLCAMDKAPGPEGFTMGFYIK</sequence>
<keyword evidence="1" id="KW-1133">Transmembrane helix</keyword>
<dbReference type="EMBL" id="JACXVP010000002">
    <property type="protein sequence ID" value="KAG5620274.1"/>
    <property type="molecule type" value="Genomic_DNA"/>
</dbReference>
<proteinExistence type="predicted"/>
<keyword evidence="1" id="KW-0812">Transmembrane</keyword>
<feature type="transmembrane region" description="Helical" evidence="1">
    <location>
        <begin position="83"/>
        <end position="108"/>
    </location>
</feature>
<keyword evidence="1" id="KW-0472">Membrane</keyword>
<gene>
    <name evidence="2" type="ORF">H5410_005492</name>
</gene>
<keyword evidence="3" id="KW-1185">Reference proteome</keyword>
<organism evidence="2 3">
    <name type="scientific">Solanum commersonii</name>
    <name type="common">Commerson's wild potato</name>
    <name type="synonym">Commerson's nightshade</name>
    <dbReference type="NCBI Taxonomy" id="4109"/>
    <lineage>
        <taxon>Eukaryota</taxon>
        <taxon>Viridiplantae</taxon>
        <taxon>Streptophyta</taxon>
        <taxon>Embryophyta</taxon>
        <taxon>Tracheophyta</taxon>
        <taxon>Spermatophyta</taxon>
        <taxon>Magnoliopsida</taxon>
        <taxon>eudicotyledons</taxon>
        <taxon>Gunneridae</taxon>
        <taxon>Pentapetalae</taxon>
        <taxon>asterids</taxon>
        <taxon>lamiids</taxon>
        <taxon>Solanales</taxon>
        <taxon>Solanaceae</taxon>
        <taxon>Solanoideae</taxon>
        <taxon>Solaneae</taxon>
        <taxon>Solanum</taxon>
    </lineage>
</organism>
<evidence type="ECO:0000313" key="3">
    <source>
        <dbReference type="Proteomes" id="UP000824120"/>
    </source>
</evidence>
<comment type="caution">
    <text evidence="2">The sequence shown here is derived from an EMBL/GenBank/DDBJ whole genome shotgun (WGS) entry which is preliminary data.</text>
</comment>
<protein>
    <submittedName>
        <fullName evidence="2">Uncharacterized protein</fullName>
    </submittedName>
</protein>
<dbReference type="OrthoDB" id="1305336at2759"/>
<dbReference type="Proteomes" id="UP000824120">
    <property type="component" value="Chromosome 2"/>
</dbReference>
<name>A0A9J6A7H0_SOLCO</name>
<reference evidence="2 3" key="1">
    <citation type="submission" date="2020-09" db="EMBL/GenBank/DDBJ databases">
        <title>De no assembly of potato wild relative species, Solanum commersonii.</title>
        <authorList>
            <person name="Cho K."/>
        </authorList>
    </citation>
    <scope>NUCLEOTIDE SEQUENCE [LARGE SCALE GENOMIC DNA]</scope>
    <source>
        <strain evidence="2">LZ3.2</strain>
        <tissue evidence="2">Leaf</tissue>
    </source>
</reference>
<evidence type="ECO:0000313" key="2">
    <source>
        <dbReference type="EMBL" id="KAG5620274.1"/>
    </source>
</evidence>
<accession>A0A9J6A7H0</accession>
<evidence type="ECO:0000256" key="1">
    <source>
        <dbReference type="SAM" id="Phobius"/>
    </source>
</evidence>